<dbReference type="EMBL" id="MN062186">
    <property type="protein sequence ID" value="QEG09228.1"/>
    <property type="molecule type" value="Genomic_DNA"/>
</dbReference>
<accession>A0A5B9N566</accession>
<keyword evidence="2" id="KW-1185">Reference proteome</keyword>
<evidence type="ECO:0000313" key="1">
    <source>
        <dbReference type="EMBL" id="QEG09228.1"/>
    </source>
</evidence>
<evidence type="ECO:0000313" key="2">
    <source>
        <dbReference type="Proteomes" id="UP000324257"/>
    </source>
</evidence>
<reference evidence="2" key="1">
    <citation type="submission" date="2019-06" db="EMBL/GenBank/DDBJ databases">
        <title>The complete genome of Stenotrophomonas phage Pokken.</title>
        <authorList>
            <person name="Hayden A."/>
            <person name="Martinez N."/>
            <person name="Moreland R."/>
            <person name="Liu M."/>
            <person name="Gonzalez C.F."/>
            <person name="Ramsey J."/>
        </authorList>
    </citation>
    <scope>NUCLEOTIDE SEQUENCE [LARGE SCALE GENOMIC DNA]</scope>
</reference>
<organism evidence="1 2">
    <name type="scientific">Stenotrophomonas phage Pokken</name>
    <dbReference type="NCBI Taxonomy" id="2596674"/>
    <lineage>
        <taxon>Viruses</taxon>
        <taxon>Duplodnaviria</taxon>
        <taxon>Heunggongvirae</taxon>
        <taxon>Uroviricota</taxon>
        <taxon>Caudoviricetes</taxon>
        <taxon>Schitoviridae</taxon>
        <taxon>Pokkenvirus</taxon>
        <taxon>Pokkenvirus pokken</taxon>
    </lineage>
</organism>
<dbReference type="Proteomes" id="UP000324257">
    <property type="component" value="Segment"/>
</dbReference>
<name>A0A5B9N566_9CAUD</name>
<proteinExistence type="predicted"/>
<protein>
    <submittedName>
        <fullName evidence="1">Uncharacterized protein</fullName>
    </submittedName>
</protein>
<gene>
    <name evidence="1" type="ORF">CPT_Pokken_005</name>
</gene>
<sequence length="34" mass="4014">MLRKFLCLLGFHRFAGLTPHGFYCDCGHKTHYKD</sequence>